<sequence>METASGSQLDMSHDEFTGFDHVCISARHVDHQQERPDTSRGFEQSPVQRFSPNRNELEFWNTTDQRTGAKKNQSQYTELSNFSGKAA</sequence>
<dbReference type="RefSeq" id="WP_195130667.1">
    <property type="nucleotide sequence ID" value="NZ_JADLQX010000012.1"/>
</dbReference>
<protein>
    <submittedName>
        <fullName evidence="2">Uncharacterized protein</fullName>
    </submittedName>
</protein>
<dbReference type="Proteomes" id="UP000702209">
    <property type="component" value="Unassembled WGS sequence"/>
</dbReference>
<reference evidence="2 3" key="1">
    <citation type="submission" date="2020-10" db="EMBL/GenBank/DDBJ databases">
        <title>Identification of Nocardia species via Next-generation sequencing and recognition of intraspecies genetic diversity.</title>
        <authorList>
            <person name="Li P."/>
            <person name="Li P."/>
            <person name="Lu B."/>
        </authorList>
    </citation>
    <scope>NUCLEOTIDE SEQUENCE [LARGE SCALE GENOMIC DNA]</scope>
    <source>
        <strain evidence="2 3">BJ06-0157</strain>
    </source>
</reference>
<gene>
    <name evidence="2" type="ORF">IU459_17880</name>
</gene>
<feature type="compositionally biased region" description="Basic and acidic residues" evidence="1">
    <location>
        <begin position="28"/>
        <end position="40"/>
    </location>
</feature>
<comment type="caution">
    <text evidence="2">The sequence shown here is derived from an EMBL/GenBank/DDBJ whole genome shotgun (WGS) entry which is preliminary data.</text>
</comment>
<keyword evidence="3" id="KW-1185">Reference proteome</keyword>
<organism evidence="2 3">
    <name type="scientific">Nocardia amamiensis</name>
    <dbReference type="NCBI Taxonomy" id="404578"/>
    <lineage>
        <taxon>Bacteria</taxon>
        <taxon>Bacillati</taxon>
        <taxon>Actinomycetota</taxon>
        <taxon>Actinomycetes</taxon>
        <taxon>Mycobacteriales</taxon>
        <taxon>Nocardiaceae</taxon>
        <taxon>Nocardia</taxon>
    </lineage>
</organism>
<name>A0ABS0CS09_9NOCA</name>
<evidence type="ECO:0000256" key="1">
    <source>
        <dbReference type="SAM" id="MobiDB-lite"/>
    </source>
</evidence>
<feature type="compositionally biased region" description="Polar residues" evidence="1">
    <location>
        <begin position="41"/>
        <end position="87"/>
    </location>
</feature>
<feature type="region of interest" description="Disordered" evidence="1">
    <location>
        <begin position="28"/>
        <end position="87"/>
    </location>
</feature>
<evidence type="ECO:0000313" key="2">
    <source>
        <dbReference type="EMBL" id="MBF6299397.1"/>
    </source>
</evidence>
<evidence type="ECO:0000313" key="3">
    <source>
        <dbReference type="Proteomes" id="UP000702209"/>
    </source>
</evidence>
<dbReference type="EMBL" id="JADLQX010000012">
    <property type="protein sequence ID" value="MBF6299397.1"/>
    <property type="molecule type" value="Genomic_DNA"/>
</dbReference>
<accession>A0ABS0CS09</accession>
<proteinExistence type="predicted"/>